<organism evidence="3 4">
    <name type="scientific">Rasamsonia emersonii (strain ATCC 16479 / CBS 393.64 / IMI 116815)</name>
    <dbReference type="NCBI Taxonomy" id="1408163"/>
    <lineage>
        <taxon>Eukaryota</taxon>
        <taxon>Fungi</taxon>
        <taxon>Dikarya</taxon>
        <taxon>Ascomycota</taxon>
        <taxon>Pezizomycotina</taxon>
        <taxon>Eurotiomycetes</taxon>
        <taxon>Eurotiomycetidae</taxon>
        <taxon>Eurotiales</taxon>
        <taxon>Trichocomaceae</taxon>
        <taxon>Rasamsonia</taxon>
    </lineage>
</organism>
<dbReference type="GO" id="GO:0030151">
    <property type="term" value="F:molybdenum ion binding"/>
    <property type="evidence" value="ECO:0007669"/>
    <property type="project" value="InterPro"/>
</dbReference>
<protein>
    <submittedName>
        <fullName evidence="3">MOSC domain protein</fullName>
    </submittedName>
</protein>
<accession>A0A0F4YXY0</accession>
<feature type="transmembrane region" description="Helical" evidence="1">
    <location>
        <begin position="15"/>
        <end position="33"/>
    </location>
</feature>
<dbReference type="OrthoDB" id="17255at2759"/>
<name>A0A0F4YXY0_RASE3</name>
<dbReference type="PANTHER" id="PTHR14237:SF19">
    <property type="entry name" value="MITOCHONDRIAL AMIDOXIME REDUCING COMPONENT 1"/>
    <property type="match status" value="1"/>
</dbReference>
<dbReference type="GO" id="GO:0030170">
    <property type="term" value="F:pyridoxal phosphate binding"/>
    <property type="evidence" value="ECO:0007669"/>
    <property type="project" value="InterPro"/>
</dbReference>
<dbReference type="InterPro" id="IPR005302">
    <property type="entry name" value="MoCF_Sase_C"/>
</dbReference>
<dbReference type="Proteomes" id="UP000053958">
    <property type="component" value="Unassembled WGS sequence"/>
</dbReference>
<dbReference type="GO" id="GO:0003824">
    <property type="term" value="F:catalytic activity"/>
    <property type="evidence" value="ECO:0007669"/>
    <property type="project" value="InterPro"/>
</dbReference>
<proteinExistence type="predicted"/>
<evidence type="ECO:0000256" key="1">
    <source>
        <dbReference type="SAM" id="Phobius"/>
    </source>
</evidence>
<sequence length="380" mass="42798">MDTLRLHLSSYSSSYFSNALLAGLVLIPIIVVLTSPQLRKWQSNLSLLRFGHRQRTVTEVTALRVYPIKSCRGFQVSRTTLRLQGLDLDRRWMFVDARTREFLTIRQIPQMTLIGTALSDDGESLLISVSGKTVSIPAHPSDEWLAANTTLASVKIWDLETDGYLYGRDVNEPFSAFLQKDVCLVYKGPTPRVLRGNGDPRVLGRTQTTFFPDVHPVLIASEASMAELNARLAKKGVDPITIERFRPNIVVKGTVPWAEDTWKLVRISQTSTSTSPEKEQKQEKKPLDIDIIARCTRCQVPNVDPSTANKHQSEPWDTLMSYRRVDEGMKYKPCFGMLSAPRNEGEIEVGMKLEVLAETKQHRDGFCSIDDDDDDGVDND</sequence>
<keyword evidence="1" id="KW-0472">Membrane</keyword>
<evidence type="ECO:0000259" key="2">
    <source>
        <dbReference type="PROSITE" id="PS51340"/>
    </source>
</evidence>
<dbReference type="STRING" id="1408163.A0A0F4YXY0"/>
<keyword evidence="4" id="KW-1185">Reference proteome</keyword>
<dbReference type="SUPFAM" id="SSF50800">
    <property type="entry name" value="PK beta-barrel domain-like"/>
    <property type="match status" value="1"/>
</dbReference>
<dbReference type="AlphaFoldDB" id="A0A0F4YXY0"/>
<keyword evidence="1" id="KW-0812">Transmembrane</keyword>
<evidence type="ECO:0000313" key="4">
    <source>
        <dbReference type="Proteomes" id="UP000053958"/>
    </source>
</evidence>
<dbReference type="RefSeq" id="XP_013329721.1">
    <property type="nucleotide sequence ID" value="XM_013474267.1"/>
</dbReference>
<dbReference type="PROSITE" id="PS51340">
    <property type="entry name" value="MOSC"/>
    <property type="match status" value="1"/>
</dbReference>
<dbReference type="Pfam" id="PF03473">
    <property type="entry name" value="MOSC"/>
    <property type="match status" value="1"/>
</dbReference>
<dbReference type="GeneID" id="25315186"/>
<dbReference type="InterPro" id="IPR011037">
    <property type="entry name" value="Pyrv_Knase-like_insert_dom_sf"/>
</dbReference>
<evidence type="ECO:0000313" key="3">
    <source>
        <dbReference type="EMBL" id="KKA23109.1"/>
    </source>
</evidence>
<feature type="domain" description="MOSC" evidence="2">
    <location>
        <begin position="188"/>
        <end position="356"/>
    </location>
</feature>
<dbReference type="EMBL" id="LASV01000111">
    <property type="protein sequence ID" value="KKA23109.1"/>
    <property type="molecule type" value="Genomic_DNA"/>
</dbReference>
<dbReference type="Pfam" id="PF03476">
    <property type="entry name" value="MOSC_N"/>
    <property type="match status" value="1"/>
</dbReference>
<reference evidence="3 4" key="1">
    <citation type="submission" date="2015-04" db="EMBL/GenBank/DDBJ databases">
        <authorList>
            <person name="Heijne W.H."/>
            <person name="Fedorova N.D."/>
            <person name="Nierman W.C."/>
            <person name="Vollebregt A.W."/>
            <person name="Zhao Z."/>
            <person name="Wu L."/>
            <person name="Kumar M."/>
            <person name="Stam H."/>
            <person name="van den Berg M.A."/>
            <person name="Pel H.J."/>
        </authorList>
    </citation>
    <scope>NUCLEOTIDE SEQUENCE [LARGE SCALE GENOMIC DNA]</scope>
    <source>
        <strain evidence="3 4">CBS 393.64</strain>
    </source>
</reference>
<dbReference type="InterPro" id="IPR005303">
    <property type="entry name" value="MOCOS_middle"/>
</dbReference>
<dbReference type="PANTHER" id="PTHR14237">
    <property type="entry name" value="MOLYBDOPTERIN COFACTOR SULFURASE MOSC"/>
    <property type="match status" value="1"/>
</dbReference>
<keyword evidence="1" id="KW-1133">Transmembrane helix</keyword>
<comment type="caution">
    <text evidence="3">The sequence shown here is derived from an EMBL/GenBank/DDBJ whole genome shotgun (WGS) entry which is preliminary data.</text>
</comment>
<gene>
    <name evidence="3" type="ORF">T310_2835</name>
</gene>
<dbReference type="SUPFAM" id="SSF141673">
    <property type="entry name" value="MOSC N-terminal domain-like"/>
    <property type="match status" value="1"/>
</dbReference>